<evidence type="ECO:0000313" key="1">
    <source>
        <dbReference type="EMBL" id="CAB4219794.1"/>
    </source>
</evidence>
<gene>
    <name evidence="1" type="ORF">UFOVP1639_4</name>
</gene>
<dbReference type="EMBL" id="LR797486">
    <property type="protein sequence ID" value="CAB4219794.1"/>
    <property type="molecule type" value="Genomic_DNA"/>
</dbReference>
<reference evidence="1" key="1">
    <citation type="submission" date="2020-05" db="EMBL/GenBank/DDBJ databases">
        <authorList>
            <person name="Chiriac C."/>
            <person name="Salcher M."/>
            <person name="Ghai R."/>
            <person name="Kavagutti S V."/>
        </authorList>
    </citation>
    <scope>NUCLEOTIDE SEQUENCE</scope>
</reference>
<name>A0A6J5SYP9_9CAUD</name>
<sequence>MKYTGFDGNVKAKRPAMDAWIKNALAYSQLKNLGSWVVREQRSNGAVNHAGIPSVHGTGRAVDIGFSGVENGRAKCEKLLELLTKNFETLGVEMILDYYPKPFGRGWRVDRKTWQTYTKATIAGAPGGNWIHVEVTPKLLETVAGVNSAWTLLTATKQVEQI</sequence>
<proteinExistence type="predicted"/>
<protein>
    <submittedName>
        <fullName evidence="1">Uncharacterized protein</fullName>
    </submittedName>
</protein>
<accession>A0A6J5SYP9</accession>
<organism evidence="1">
    <name type="scientific">uncultured Caudovirales phage</name>
    <dbReference type="NCBI Taxonomy" id="2100421"/>
    <lineage>
        <taxon>Viruses</taxon>
        <taxon>Duplodnaviria</taxon>
        <taxon>Heunggongvirae</taxon>
        <taxon>Uroviricota</taxon>
        <taxon>Caudoviricetes</taxon>
        <taxon>Peduoviridae</taxon>
        <taxon>Maltschvirus</taxon>
        <taxon>Maltschvirus maltsch</taxon>
    </lineage>
</organism>